<feature type="transmembrane region" description="Helical" evidence="7">
    <location>
        <begin position="230"/>
        <end position="249"/>
    </location>
</feature>
<keyword evidence="2" id="KW-1003">Cell membrane</keyword>
<dbReference type="RefSeq" id="WP_141917541.1">
    <property type="nucleotide sequence ID" value="NZ_BAAAYS010000011.1"/>
</dbReference>
<feature type="transmembrane region" description="Helical" evidence="7">
    <location>
        <begin position="106"/>
        <end position="127"/>
    </location>
</feature>
<feature type="transmembrane region" description="Helical" evidence="7">
    <location>
        <begin position="193"/>
        <end position="218"/>
    </location>
</feature>
<dbReference type="GO" id="GO:0005886">
    <property type="term" value="C:plasma membrane"/>
    <property type="evidence" value="ECO:0007669"/>
    <property type="project" value="UniProtKB-SubCell"/>
</dbReference>
<dbReference type="PANTHER" id="PTHR30213:SF1">
    <property type="entry name" value="INNER MEMBRANE PROTEIN YHJD"/>
    <property type="match status" value="1"/>
</dbReference>
<comment type="caution">
    <text evidence="8">The sequence shown here is derived from an EMBL/GenBank/DDBJ whole genome shotgun (WGS) entry which is preliminary data.</text>
</comment>
<evidence type="ECO:0000256" key="1">
    <source>
        <dbReference type="ARBA" id="ARBA00004651"/>
    </source>
</evidence>
<accession>A0A543HYN5</accession>
<dbReference type="Pfam" id="PF03631">
    <property type="entry name" value="Virul_fac_BrkB"/>
    <property type="match status" value="1"/>
</dbReference>
<dbReference type="Proteomes" id="UP000318331">
    <property type="component" value="Unassembled WGS sequence"/>
</dbReference>
<dbReference type="PANTHER" id="PTHR30213">
    <property type="entry name" value="INNER MEMBRANE PROTEIN YHJD"/>
    <property type="match status" value="1"/>
</dbReference>
<evidence type="ECO:0000256" key="3">
    <source>
        <dbReference type="ARBA" id="ARBA00022692"/>
    </source>
</evidence>
<feature type="compositionally biased region" description="Low complexity" evidence="6">
    <location>
        <begin position="312"/>
        <end position="324"/>
    </location>
</feature>
<gene>
    <name evidence="8" type="ORF">FB466_1715</name>
</gene>
<sequence>MGIQRTFKQVQGRVERLIEWVKTFRVVRVFLHFGKRGGNLLSAGMSFQAVFALFAALYVGFATLGLAIAGNTELQHAIVEQLNTLVPGLIGEQGATSLDSLIQAEILGWTGALAAVSLISVAVGWLATAREAIRRMMAVPVVPSNAFLLKLRDFGLAAVLAVGIVISAVLMILSSSLLTTVLTCVGVAEDSWFFGTLTRVVALLVMFVFDAILLMSIYRVLSGVRVNRGILIRVSVVGGAALAVIQLLGSQLASGAGNNPLLASFATLIGILVWFNLICRILLLGAAWISVESEDRFGFAPGHTPDMGDPGATEITTTTEATTTSGVPPRATRRGRRRGRIEPPAM</sequence>
<keyword evidence="4 7" id="KW-1133">Transmembrane helix</keyword>
<evidence type="ECO:0000313" key="9">
    <source>
        <dbReference type="Proteomes" id="UP000318331"/>
    </source>
</evidence>
<feature type="region of interest" description="Disordered" evidence="6">
    <location>
        <begin position="302"/>
        <end position="346"/>
    </location>
</feature>
<feature type="transmembrane region" description="Helical" evidence="7">
    <location>
        <begin position="154"/>
        <end position="173"/>
    </location>
</feature>
<comment type="subcellular location">
    <subcellularLocation>
        <location evidence="1">Cell membrane</location>
        <topology evidence="1">Multi-pass membrane protein</topology>
    </subcellularLocation>
</comment>
<evidence type="ECO:0000256" key="7">
    <source>
        <dbReference type="SAM" id="Phobius"/>
    </source>
</evidence>
<evidence type="ECO:0000256" key="4">
    <source>
        <dbReference type="ARBA" id="ARBA00022989"/>
    </source>
</evidence>
<evidence type="ECO:0000313" key="8">
    <source>
        <dbReference type="EMBL" id="TQM63453.1"/>
    </source>
</evidence>
<proteinExistence type="predicted"/>
<keyword evidence="9" id="KW-1185">Reference proteome</keyword>
<name>A0A543HYN5_9MICO</name>
<evidence type="ECO:0000256" key="5">
    <source>
        <dbReference type="ARBA" id="ARBA00023136"/>
    </source>
</evidence>
<organism evidence="8 9">
    <name type="scientific">Klugiella xanthotipulae</name>
    <dbReference type="NCBI Taxonomy" id="244735"/>
    <lineage>
        <taxon>Bacteria</taxon>
        <taxon>Bacillati</taxon>
        <taxon>Actinomycetota</taxon>
        <taxon>Actinomycetes</taxon>
        <taxon>Micrococcales</taxon>
        <taxon>Microbacteriaceae</taxon>
        <taxon>Klugiella</taxon>
    </lineage>
</organism>
<keyword evidence="3 7" id="KW-0812">Transmembrane</keyword>
<dbReference type="EMBL" id="VFPN01000002">
    <property type="protein sequence ID" value="TQM63453.1"/>
    <property type="molecule type" value="Genomic_DNA"/>
</dbReference>
<protein>
    <submittedName>
        <fullName evidence="8">Membrane protein</fullName>
    </submittedName>
</protein>
<dbReference type="OrthoDB" id="3229302at2"/>
<reference evidence="8 9" key="1">
    <citation type="submission" date="2019-06" db="EMBL/GenBank/DDBJ databases">
        <title>Sequencing the genomes of 1000 actinobacteria strains.</title>
        <authorList>
            <person name="Klenk H.-P."/>
        </authorList>
    </citation>
    <scope>NUCLEOTIDE SEQUENCE [LARGE SCALE GENOMIC DNA]</scope>
    <source>
        <strain evidence="8 9">DSM 18031</strain>
    </source>
</reference>
<dbReference type="AlphaFoldDB" id="A0A543HYN5"/>
<evidence type="ECO:0000256" key="6">
    <source>
        <dbReference type="SAM" id="MobiDB-lite"/>
    </source>
</evidence>
<keyword evidence="5 7" id="KW-0472">Membrane</keyword>
<evidence type="ECO:0000256" key="2">
    <source>
        <dbReference type="ARBA" id="ARBA00022475"/>
    </source>
</evidence>
<feature type="transmembrane region" description="Helical" evidence="7">
    <location>
        <begin position="49"/>
        <end position="69"/>
    </location>
</feature>
<feature type="transmembrane region" description="Helical" evidence="7">
    <location>
        <begin position="261"/>
        <end position="289"/>
    </location>
</feature>
<dbReference type="InterPro" id="IPR017039">
    <property type="entry name" value="Virul_fac_BrkB"/>
</dbReference>